<feature type="non-terminal residue" evidence="1">
    <location>
        <position position="311"/>
    </location>
</feature>
<sequence>MWFLGEGGAHLQTEAIFAGVPPTLQHRRSLRRTPYLQRMAGELRAEGNLRRVLALGLGGGLLPAALAKSGVQVLAVEQSPSVRDLATRFFGVECAGLEIVIEDASVFVEGGGRGQGLFDACAVDIFEGCTSSTPACTRSPIFLQSLKELLKPGAPVLQNVIDSAGDFLQTERRHRRFGASGETVRCTCWARNAAPLGPLRPVTYRRQTQELQELLSAYREVFEEVDVLRPVSWAPGLLLRARKTARESLRSTRPLHLYIASLPVSVSPPRGCLCLCLCVCVCACVCVSSSWRGFAGFWFCGICLVYCSALS</sequence>
<dbReference type="SUPFAM" id="SSF53335">
    <property type="entry name" value="S-adenosyl-L-methionine-dependent methyltransferases"/>
    <property type="match status" value="1"/>
</dbReference>
<dbReference type="EMBL" id="CAJNJA010005602">
    <property type="protein sequence ID" value="CAE7194082.1"/>
    <property type="molecule type" value="Genomic_DNA"/>
</dbReference>
<accession>A0A812J2T9</accession>
<dbReference type="AlphaFoldDB" id="A0A812J2T9"/>
<organism evidence="1 2">
    <name type="scientific">Symbiodinium necroappetens</name>
    <dbReference type="NCBI Taxonomy" id="1628268"/>
    <lineage>
        <taxon>Eukaryota</taxon>
        <taxon>Sar</taxon>
        <taxon>Alveolata</taxon>
        <taxon>Dinophyceae</taxon>
        <taxon>Suessiales</taxon>
        <taxon>Symbiodiniaceae</taxon>
        <taxon>Symbiodinium</taxon>
    </lineage>
</organism>
<evidence type="ECO:0008006" key="3">
    <source>
        <dbReference type="Google" id="ProtNLM"/>
    </source>
</evidence>
<dbReference type="OrthoDB" id="439283at2759"/>
<reference evidence="1" key="1">
    <citation type="submission" date="2021-02" db="EMBL/GenBank/DDBJ databases">
        <authorList>
            <person name="Dougan E. K."/>
            <person name="Rhodes N."/>
            <person name="Thang M."/>
            <person name="Chan C."/>
        </authorList>
    </citation>
    <scope>NUCLEOTIDE SEQUENCE</scope>
</reference>
<proteinExistence type="predicted"/>
<dbReference type="Proteomes" id="UP000601435">
    <property type="component" value="Unassembled WGS sequence"/>
</dbReference>
<comment type="caution">
    <text evidence="1">The sequence shown here is derived from an EMBL/GenBank/DDBJ whole genome shotgun (WGS) entry which is preliminary data.</text>
</comment>
<protein>
    <recommendedName>
        <fullName evidence="3">Methyltransferase-like protein 13</fullName>
    </recommendedName>
</protein>
<evidence type="ECO:0000313" key="2">
    <source>
        <dbReference type="Proteomes" id="UP000601435"/>
    </source>
</evidence>
<gene>
    <name evidence="1" type="ORF">SNEC2469_LOCUS1274</name>
</gene>
<dbReference type="Gene3D" id="3.40.50.150">
    <property type="entry name" value="Vaccinia Virus protein VP39"/>
    <property type="match status" value="1"/>
</dbReference>
<dbReference type="InterPro" id="IPR029063">
    <property type="entry name" value="SAM-dependent_MTases_sf"/>
</dbReference>
<evidence type="ECO:0000313" key="1">
    <source>
        <dbReference type="EMBL" id="CAE7194082.1"/>
    </source>
</evidence>
<name>A0A812J2T9_9DINO</name>
<keyword evidence="2" id="KW-1185">Reference proteome</keyword>